<dbReference type="GO" id="GO:0010485">
    <property type="term" value="F:histone H4 acetyltransferase activity"/>
    <property type="evidence" value="ECO:0007669"/>
    <property type="project" value="InterPro"/>
</dbReference>
<dbReference type="Gene3D" id="3.40.630.30">
    <property type="match status" value="1"/>
</dbReference>
<evidence type="ECO:0000313" key="8">
    <source>
        <dbReference type="Proteomes" id="UP000828390"/>
    </source>
</evidence>
<dbReference type="GO" id="GO:0043998">
    <property type="term" value="F:histone H2A acetyltransferase activity"/>
    <property type="evidence" value="ECO:0007669"/>
    <property type="project" value="InterPro"/>
</dbReference>
<comment type="subcellular location">
    <subcellularLocation>
        <location evidence="2">Cytoplasm</location>
    </subcellularLocation>
    <subcellularLocation>
        <location evidence="1">Nucleus</location>
    </subcellularLocation>
</comment>
<keyword evidence="3" id="KW-0963">Cytoplasm</keyword>
<keyword evidence="6" id="KW-0012">Acyltransferase</keyword>
<dbReference type="AlphaFoldDB" id="A0A9D3Z4Y4"/>
<gene>
    <name evidence="7" type="ORF">DPMN_071598</name>
</gene>
<comment type="caution">
    <text evidence="7">The sequence shown here is derived from an EMBL/GenBank/DDBJ whole genome shotgun (WGS) entry which is preliminary data.</text>
</comment>
<organism evidence="7 8">
    <name type="scientific">Dreissena polymorpha</name>
    <name type="common">Zebra mussel</name>
    <name type="synonym">Mytilus polymorpha</name>
    <dbReference type="NCBI Taxonomy" id="45954"/>
    <lineage>
        <taxon>Eukaryota</taxon>
        <taxon>Metazoa</taxon>
        <taxon>Spiralia</taxon>
        <taxon>Lophotrochozoa</taxon>
        <taxon>Mollusca</taxon>
        <taxon>Bivalvia</taxon>
        <taxon>Autobranchia</taxon>
        <taxon>Heteroconchia</taxon>
        <taxon>Euheterodonta</taxon>
        <taxon>Imparidentia</taxon>
        <taxon>Neoheterodontei</taxon>
        <taxon>Myida</taxon>
        <taxon>Dreissenoidea</taxon>
        <taxon>Dreissenidae</taxon>
        <taxon>Dreissena</taxon>
    </lineage>
</organism>
<evidence type="ECO:0000256" key="1">
    <source>
        <dbReference type="ARBA" id="ARBA00004123"/>
    </source>
</evidence>
<reference evidence="7" key="1">
    <citation type="journal article" date="2019" name="bioRxiv">
        <title>The Genome of the Zebra Mussel, Dreissena polymorpha: A Resource for Invasive Species Research.</title>
        <authorList>
            <person name="McCartney M.A."/>
            <person name="Auch B."/>
            <person name="Kono T."/>
            <person name="Mallez S."/>
            <person name="Zhang Y."/>
            <person name="Obille A."/>
            <person name="Becker A."/>
            <person name="Abrahante J.E."/>
            <person name="Garbe J."/>
            <person name="Badalamenti J.P."/>
            <person name="Herman A."/>
            <person name="Mangelson H."/>
            <person name="Liachko I."/>
            <person name="Sullivan S."/>
            <person name="Sone E.D."/>
            <person name="Koren S."/>
            <person name="Silverstein K.A.T."/>
            <person name="Beckman K.B."/>
            <person name="Gohl D.M."/>
        </authorList>
    </citation>
    <scope>NUCLEOTIDE SEQUENCE</scope>
    <source>
        <strain evidence="7">Duluth1</strain>
        <tissue evidence="7">Whole animal</tissue>
    </source>
</reference>
<dbReference type="PANTHER" id="PTHR20531">
    <property type="entry name" value="N-ALPHA-ACETYLTRANSFERASE 40"/>
    <property type="match status" value="1"/>
</dbReference>
<keyword evidence="4" id="KW-0808">Transferase</keyword>
<evidence type="ECO:0000256" key="6">
    <source>
        <dbReference type="ARBA" id="ARBA00023315"/>
    </source>
</evidence>
<accession>A0A9D3Z4Y4</accession>
<protein>
    <submittedName>
        <fullName evidence="7">Uncharacterized protein</fullName>
    </submittedName>
</protein>
<keyword evidence="8" id="KW-1185">Reference proteome</keyword>
<dbReference type="GO" id="GO:1990189">
    <property type="term" value="F:protein N-terminal-serine acetyltransferase activity"/>
    <property type="evidence" value="ECO:0007669"/>
    <property type="project" value="TreeGrafter"/>
</dbReference>
<evidence type="ECO:0000256" key="4">
    <source>
        <dbReference type="ARBA" id="ARBA00022679"/>
    </source>
</evidence>
<sequence length="56" mass="7141">MYEASSWGWKDRDKREEMYEDRAWHLIARNEERLPVAFVHFRFDIELDEEVLYWYI</sequence>
<dbReference type="Proteomes" id="UP000828390">
    <property type="component" value="Unassembled WGS sequence"/>
</dbReference>
<dbReference type="InterPro" id="IPR039949">
    <property type="entry name" value="NAA40"/>
</dbReference>
<evidence type="ECO:0000313" key="7">
    <source>
        <dbReference type="EMBL" id="KAH3711922.1"/>
    </source>
</evidence>
<dbReference type="EMBL" id="JAIWYP010000014">
    <property type="protein sequence ID" value="KAH3711922.1"/>
    <property type="molecule type" value="Genomic_DNA"/>
</dbReference>
<name>A0A9D3Z4Y4_DREPO</name>
<proteinExistence type="predicted"/>
<dbReference type="PANTHER" id="PTHR20531:SF1">
    <property type="entry name" value="N-ALPHA-ACETYLTRANSFERASE 40"/>
    <property type="match status" value="1"/>
</dbReference>
<keyword evidence="5" id="KW-0539">Nucleus</keyword>
<evidence type="ECO:0000256" key="2">
    <source>
        <dbReference type="ARBA" id="ARBA00004496"/>
    </source>
</evidence>
<dbReference type="GO" id="GO:0005634">
    <property type="term" value="C:nucleus"/>
    <property type="evidence" value="ECO:0007669"/>
    <property type="project" value="UniProtKB-SubCell"/>
</dbReference>
<reference evidence="7" key="2">
    <citation type="submission" date="2020-11" db="EMBL/GenBank/DDBJ databases">
        <authorList>
            <person name="McCartney M.A."/>
            <person name="Auch B."/>
            <person name="Kono T."/>
            <person name="Mallez S."/>
            <person name="Becker A."/>
            <person name="Gohl D.M."/>
            <person name="Silverstein K.A.T."/>
            <person name="Koren S."/>
            <person name="Bechman K.B."/>
            <person name="Herman A."/>
            <person name="Abrahante J.E."/>
            <person name="Garbe J."/>
        </authorList>
    </citation>
    <scope>NUCLEOTIDE SEQUENCE</scope>
    <source>
        <strain evidence="7">Duluth1</strain>
        <tissue evidence="7">Whole animal</tissue>
    </source>
</reference>
<evidence type="ECO:0000256" key="3">
    <source>
        <dbReference type="ARBA" id="ARBA00022490"/>
    </source>
</evidence>
<evidence type="ECO:0000256" key="5">
    <source>
        <dbReference type="ARBA" id="ARBA00023242"/>
    </source>
</evidence>
<dbReference type="GO" id="GO:0005737">
    <property type="term" value="C:cytoplasm"/>
    <property type="evidence" value="ECO:0007669"/>
    <property type="project" value="UniProtKB-SubCell"/>
</dbReference>